<reference evidence="2" key="2">
    <citation type="submission" date="2013-12" db="EMBL/GenBank/DDBJ databases">
        <authorList>
            <person name="Yu Y."/>
            <person name="Lee S."/>
            <person name="de Baynast K."/>
            <person name="Wissotski M."/>
            <person name="Liu L."/>
            <person name="Talag J."/>
            <person name="Goicoechea J."/>
            <person name="Angelova A."/>
            <person name="Jetty R."/>
            <person name="Kudrna D."/>
            <person name="Golser W."/>
            <person name="Rivera L."/>
            <person name="Zhang J."/>
            <person name="Wing R."/>
        </authorList>
    </citation>
    <scope>NUCLEOTIDE SEQUENCE</scope>
</reference>
<dbReference type="EnsemblPlants" id="LPERR08G18710.1">
    <property type="protein sequence ID" value="LPERR08G18710.1"/>
    <property type="gene ID" value="LPERR08G18710"/>
</dbReference>
<name>A0A0D9XA95_9ORYZ</name>
<dbReference type="Proteomes" id="UP000032180">
    <property type="component" value="Chromosome 8"/>
</dbReference>
<organism evidence="1 2">
    <name type="scientific">Leersia perrieri</name>
    <dbReference type="NCBI Taxonomy" id="77586"/>
    <lineage>
        <taxon>Eukaryota</taxon>
        <taxon>Viridiplantae</taxon>
        <taxon>Streptophyta</taxon>
        <taxon>Embryophyta</taxon>
        <taxon>Tracheophyta</taxon>
        <taxon>Spermatophyta</taxon>
        <taxon>Magnoliopsida</taxon>
        <taxon>Liliopsida</taxon>
        <taxon>Poales</taxon>
        <taxon>Poaceae</taxon>
        <taxon>BOP clade</taxon>
        <taxon>Oryzoideae</taxon>
        <taxon>Oryzeae</taxon>
        <taxon>Oryzinae</taxon>
        <taxon>Leersia</taxon>
    </lineage>
</organism>
<accession>A0A0D9XA95</accession>
<dbReference type="HOGENOM" id="CLU_099225_0_0_1"/>
<reference evidence="1" key="3">
    <citation type="submission" date="2015-04" db="UniProtKB">
        <authorList>
            <consortium name="EnsemblPlants"/>
        </authorList>
    </citation>
    <scope>IDENTIFICATION</scope>
</reference>
<dbReference type="PANTHER" id="PTHR33450">
    <property type="entry name" value="EMB|CAB67623.1-RELATED"/>
    <property type="match status" value="1"/>
</dbReference>
<proteinExistence type="predicted"/>
<protein>
    <submittedName>
        <fullName evidence="1">Uncharacterized protein</fullName>
    </submittedName>
</protein>
<evidence type="ECO:0000313" key="1">
    <source>
        <dbReference type="EnsemblPlants" id="LPERR08G18710.1"/>
    </source>
</evidence>
<dbReference type="Gramene" id="LPERR08G18710.1">
    <property type="protein sequence ID" value="LPERR08G18710.1"/>
    <property type="gene ID" value="LPERR08G18710"/>
</dbReference>
<dbReference type="STRING" id="77586.A0A0D9XA95"/>
<evidence type="ECO:0000313" key="2">
    <source>
        <dbReference type="Proteomes" id="UP000032180"/>
    </source>
</evidence>
<dbReference type="AlphaFoldDB" id="A0A0D9XA95"/>
<keyword evidence="2" id="KW-1185">Reference proteome</keyword>
<reference evidence="1 2" key="1">
    <citation type="submission" date="2012-08" db="EMBL/GenBank/DDBJ databases">
        <title>Oryza genome evolution.</title>
        <authorList>
            <person name="Wing R.A."/>
        </authorList>
    </citation>
    <scope>NUCLEOTIDE SEQUENCE</scope>
</reference>
<dbReference type="PANTHER" id="PTHR33450:SF1">
    <property type="entry name" value="OS08G0539200 PROTEIN"/>
    <property type="match status" value="1"/>
</dbReference>
<dbReference type="eggNOG" id="ENOG502R723">
    <property type="taxonomic scope" value="Eukaryota"/>
</dbReference>
<sequence>MRIKVAELLKKAMGALRGKASVLKARLLFLASLRRRTAVVGAISHHLRSLMPANASASPDGRPPLPAADDEEDIGLSELARLFEEVVVDDDDGGERFPDWTHSLFDDDCGDEEEEEEASVMEVIRQRREGEGEEFDMEEEIDHAADMFIRRVRHRMAASRRSF</sequence>